<dbReference type="Pfam" id="PF13302">
    <property type="entry name" value="Acetyltransf_3"/>
    <property type="match status" value="1"/>
</dbReference>
<comment type="caution">
    <text evidence="3">The sequence shown here is derived from an EMBL/GenBank/DDBJ whole genome shotgun (WGS) entry which is preliminary data.</text>
</comment>
<dbReference type="EMBL" id="JADKYB010000033">
    <property type="protein sequence ID" value="MBM9510209.1"/>
    <property type="molecule type" value="Genomic_DNA"/>
</dbReference>
<reference evidence="3 4" key="1">
    <citation type="submission" date="2021-01" db="EMBL/GenBank/DDBJ databases">
        <title>Streptomyces acididurans sp. nov., isolated from a peat swamp forest soil.</title>
        <authorList>
            <person name="Chantavorakit T."/>
            <person name="Duangmal K."/>
        </authorList>
    </citation>
    <scope>NUCLEOTIDE SEQUENCE [LARGE SCALE GENOMIC DNA]</scope>
    <source>
        <strain evidence="3 4">KK5PA1</strain>
    </source>
</reference>
<organism evidence="3 4">
    <name type="scientific">Actinacidiphila acididurans</name>
    <dbReference type="NCBI Taxonomy" id="2784346"/>
    <lineage>
        <taxon>Bacteria</taxon>
        <taxon>Bacillati</taxon>
        <taxon>Actinomycetota</taxon>
        <taxon>Actinomycetes</taxon>
        <taxon>Kitasatosporales</taxon>
        <taxon>Streptomycetaceae</taxon>
        <taxon>Actinacidiphila</taxon>
    </lineage>
</organism>
<keyword evidence="4" id="KW-1185">Reference proteome</keyword>
<evidence type="ECO:0000313" key="4">
    <source>
        <dbReference type="Proteomes" id="UP000749040"/>
    </source>
</evidence>
<dbReference type="PROSITE" id="PS51186">
    <property type="entry name" value="GNAT"/>
    <property type="match status" value="1"/>
</dbReference>
<dbReference type="PANTHER" id="PTHR43441">
    <property type="entry name" value="RIBOSOMAL-PROTEIN-SERINE ACETYLTRANSFERASE"/>
    <property type="match status" value="1"/>
</dbReference>
<feature type="compositionally biased region" description="Basic and acidic residues" evidence="1">
    <location>
        <begin position="108"/>
        <end position="118"/>
    </location>
</feature>
<dbReference type="SUPFAM" id="SSF55729">
    <property type="entry name" value="Acyl-CoA N-acyltransferases (Nat)"/>
    <property type="match status" value="1"/>
</dbReference>
<dbReference type="Proteomes" id="UP000749040">
    <property type="component" value="Unassembled WGS sequence"/>
</dbReference>
<evidence type="ECO:0000313" key="3">
    <source>
        <dbReference type="EMBL" id="MBM9510209.1"/>
    </source>
</evidence>
<accession>A0ABS2U3L8</accession>
<evidence type="ECO:0000259" key="2">
    <source>
        <dbReference type="PROSITE" id="PS51186"/>
    </source>
</evidence>
<feature type="domain" description="N-acetyltransferase" evidence="2">
    <location>
        <begin position="177"/>
        <end position="346"/>
    </location>
</feature>
<dbReference type="Gene3D" id="3.40.630.30">
    <property type="match status" value="1"/>
</dbReference>
<sequence length="351" mass="36383">MSSVRGVPQGRSQGRSEGWPQAQSEARSHGRPGERDEPKGPGVASGGTVPPRARSQGQWDEPEASVPVSGGEHVPPEAPEPGRSGERDQAERPVPASGGGPVLPGVRAESRPGERDQAEASGAVSDGPVPHEPGRPSAQAGATGGVSRRAGGGPTASGSLAQYFGGLRPVRLVAGDLVLRPFDEGDEAAVGEAMTDPEVLRWAAGRVVLAAVPGQRGATWLGPRLTGWSSGTAAFAVTDAADGTLLGYVGLRDVHRTPDQAVAAYWVTPAARGRAVAARALRAAADWGFSALRLHRISLDHALVNPASCRTAEKAGFRVEGTMRESFIAHDGRRHDSHLHARLATDPVPEP</sequence>
<name>A0ABS2U3L8_9ACTN</name>
<feature type="compositionally biased region" description="Basic and acidic residues" evidence="1">
    <location>
        <begin position="26"/>
        <end position="39"/>
    </location>
</feature>
<dbReference type="InterPro" id="IPR051908">
    <property type="entry name" value="Ribosomal_N-acetyltransferase"/>
</dbReference>
<evidence type="ECO:0000256" key="1">
    <source>
        <dbReference type="SAM" id="MobiDB-lite"/>
    </source>
</evidence>
<dbReference type="InterPro" id="IPR016181">
    <property type="entry name" value="Acyl_CoA_acyltransferase"/>
</dbReference>
<feature type="region of interest" description="Disordered" evidence="1">
    <location>
        <begin position="1"/>
        <end position="154"/>
    </location>
</feature>
<proteinExistence type="predicted"/>
<protein>
    <submittedName>
        <fullName evidence="3">GNAT family N-acetyltransferase</fullName>
    </submittedName>
</protein>
<feature type="compositionally biased region" description="Polar residues" evidence="1">
    <location>
        <begin position="10"/>
        <end position="25"/>
    </location>
</feature>
<dbReference type="InterPro" id="IPR000182">
    <property type="entry name" value="GNAT_dom"/>
</dbReference>
<dbReference type="PANTHER" id="PTHR43441:SF10">
    <property type="entry name" value="ACETYLTRANSFERASE"/>
    <property type="match status" value="1"/>
</dbReference>
<gene>
    <name evidence="3" type="ORF">ITX44_37765</name>
</gene>